<dbReference type="EMBL" id="JAKGUD010000014">
    <property type="protein sequence ID" value="MCF4143382.1"/>
    <property type="molecule type" value="Genomic_DNA"/>
</dbReference>
<evidence type="ECO:0000256" key="9">
    <source>
        <dbReference type="ARBA" id="ARBA00047937"/>
    </source>
</evidence>
<evidence type="ECO:0000256" key="10">
    <source>
        <dbReference type="HAMAP-Rule" id="MF_00255"/>
    </source>
</evidence>
<organism evidence="12 13">
    <name type="scientific">Dethiosulfovibrio marinus</name>
    <dbReference type="NCBI Taxonomy" id="133532"/>
    <lineage>
        <taxon>Bacteria</taxon>
        <taxon>Thermotogati</taxon>
        <taxon>Synergistota</taxon>
        <taxon>Synergistia</taxon>
        <taxon>Synergistales</taxon>
        <taxon>Dethiosulfovibrionaceae</taxon>
        <taxon>Dethiosulfovibrio</taxon>
    </lineage>
</organism>
<comment type="similarity">
    <text evidence="2 10">Belongs to the class-II aminoacyl-tRNA synthetase family.</text>
</comment>
<evidence type="ECO:0000256" key="7">
    <source>
        <dbReference type="ARBA" id="ARBA00022917"/>
    </source>
</evidence>
<dbReference type="HAMAP" id="MF_00255">
    <property type="entry name" value="Gly_tRNA_synth_beta"/>
    <property type="match status" value="1"/>
</dbReference>
<dbReference type="EC" id="6.1.1.14" evidence="10"/>
<sequence>METNNLILEIGTEEIPSRFMPRALRELADIASAEFSEARISCGNIETYGTPRRLVLSIKKLNSRQDDLSEEFKGPAWKSAFDGNGTPTRAAVGFAKSKNIEVEDLEKRDVNGVPYVFAVVNQKGGQTLGLLPDMLCRIVNRLVFPKNMYWKKTSVRFARPIRWILCLLDDRVVPFELNGINSGQISRGHRFMGAPSVSVSKESSYMEKLYDNYVIVDQKKRKEKMLSAIAILEKEMDGTIDRDPDLIEENLFLVEYPVPFYGKFDKKYLELPEEVLITTMKHHQKYFPVRDHSGKLMPYFVGVSNNRAVNMNVIVEGNQRVLRARLEDASFFWNEDSRVPLASKLDQLKTVVYQEKLGSVYDKVMVTVDLVRSLTSMLGLEEHIKLIERAAMLSKSDLVTNMVYEFPELQGIMGREYALKDGEDPRVAMAIYEQYLPKSAGDETPSDVIGAVLGLSERVFNMVGAFKMGFRPSGSQDPYGLRRAVRCVNEIIWSLPLDVNLDEFLKEAARALQLEEEPMEELISFIRQRLLIQLKEKDFSHDLAELAVSVTGGRPLQALRFLESLKSVQEEQWFINLVTAAVRVQNILAKNGEERGSSVEVAKLLMPAEKDLAEAVESCSRTVCKAVEEDNWDLLMESLSRLSPSITSFFDDVMVMDEDSTVRANRLALLGECEDLFREVGNLSRLKR</sequence>
<evidence type="ECO:0000256" key="6">
    <source>
        <dbReference type="ARBA" id="ARBA00022840"/>
    </source>
</evidence>
<evidence type="ECO:0000256" key="3">
    <source>
        <dbReference type="ARBA" id="ARBA00022490"/>
    </source>
</evidence>
<protein>
    <recommendedName>
        <fullName evidence="10">Glycine--tRNA ligase beta subunit</fullName>
        <ecNumber evidence="10">6.1.1.14</ecNumber>
    </recommendedName>
    <alternativeName>
        <fullName evidence="10">Glycyl-tRNA synthetase beta subunit</fullName>
        <shortName evidence="10">GlyRS</shortName>
    </alternativeName>
</protein>
<dbReference type="SUPFAM" id="SSF109604">
    <property type="entry name" value="HD-domain/PDEase-like"/>
    <property type="match status" value="1"/>
</dbReference>
<dbReference type="InterPro" id="IPR009080">
    <property type="entry name" value="tRNAsynth_Ia_anticodon-bd"/>
</dbReference>
<keyword evidence="4 10" id="KW-0436">Ligase</keyword>
<dbReference type="Pfam" id="PF05746">
    <property type="entry name" value="DALR_1"/>
    <property type="match status" value="1"/>
</dbReference>
<dbReference type="InterPro" id="IPR006194">
    <property type="entry name" value="Gly-tRNA-synth_heterodimer"/>
</dbReference>
<keyword evidence="5 10" id="KW-0547">Nucleotide-binding</keyword>
<comment type="subunit">
    <text evidence="10">Tetramer of two alpha and two beta subunits.</text>
</comment>
<dbReference type="PANTHER" id="PTHR30075">
    <property type="entry name" value="GLYCYL-TRNA SYNTHETASE"/>
    <property type="match status" value="1"/>
</dbReference>
<name>A0ABS9EQB0_9BACT</name>
<evidence type="ECO:0000259" key="11">
    <source>
        <dbReference type="Pfam" id="PF05746"/>
    </source>
</evidence>
<keyword evidence="7 10" id="KW-0648">Protein biosynthesis</keyword>
<dbReference type="Gene3D" id="1.10.730.10">
    <property type="entry name" value="Isoleucyl-tRNA Synthetase, Domain 1"/>
    <property type="match status" value="1"/>
</dbReference>
<evidence type="ECO:0000313" key="12">
    <source>
        <dbReference type="EMBL" id="MCF4143382.1"/>
    </source>
</evidence>
<dbReference type="NCBIfam" id="TIGR00211">
    <property type="entry name" value="glyS"/>
    <property type="match status" value="1"/>
</dbReference>
<gene>
    <name evidence="10 12" type="primary">glyS</name>
    <name evidence="12" type="ORF">L2W38_11220</name>
</gene>
<comment type="caution">
    <text evidence="12">The sequence shown here is derived from an EMBL/GenBank/DDBJ whole genome shotgun (WGS) entry which is preliminary data.</text>
</comment>
<reference evidence="12 13" key="1">
    <citation type="submission" date="2022-01" db="EMBL/GenBank/DDBJ databases">
        <title>Dethiosulfovibrio faecalis sp. nov., a novel proteolytic, non-sulfur-reducing bacterium isolated from a marine aquaculture solid waste bioreactor.</title>
        <authorList>
            <person name="Grabowski S."/>
            <person name="Apolinario E."/>
            <person name="Schneider N."/>
            <person name="Marshall C.W."/>
            <person name="Sowers K.R."/>
        </authorList>
    </citation>
    <scope>NUCLEOTIDE SEQUENCE [LARGE SCALE GENOMIC DNA]</scope>
    <source>
        <strain evidence="12 13">DSM 12537</strain>
    </source>
</reference>
<evidence type="ECO:0000256" key="4">
    <source>
        <dbReference type="ARBA" id="ARBA00022598"/>
    </source>
</evidence>
<feature type="domain" description="DALR anticodon binding" evidence="11">
    <location>
        <begin position="580"/>
        <end position="678"/>
    </location>
</feature>
<dbReference type="SUPFAM" id="SSF47323">
    <property type="entry name" value="Anticodon-binding domain of a subclass of class I aminoacyl-tRNA synthetases"/>
    <property type="match status" value="1"/>
</dbReference>
<keyword evidence="8 10" id="KW-0030">Aminoacyl-tRNA synthetase</keyword>
<keyword evidence="13" id="KW-1185">Reference proteome</keyword>
<evidence type="ECO:0000256" key="8">
    <source>
        <dbReference type="ARBA" id="ARBA00023146"/>
    </source>
</evidence>
<dbReference type="Proteomes" id="UP001200430">
    <property type="component" value="Unassembled WGS sequence"/>
</dbReference>
<comment type="catalytic activity">
    <reaction evidence="9 10">
        <text>tRNA(Gly) + glycine + ATP = glycyl-tRNA(Gly) + AMP + diphosphate</text>
        <dbReference type="Rhea" id="RHEA:16013"/>
        <dbReference type="Rhea" id="RHEA-COMP:9664"/>
        <dbReference type="Rhea" id="RHEA-COMP:9683"/>
        <dbReference type="ChEBI" id="CHEBI:30616"/>
        <dbReference type="ChEBI" id="CHEBI:33019"/>
        <dbReference type="ChEBI" id="CHEBI:57305"/>
        <dbReference type="ChEBI" id="CHEBI:78442"/>
        <dbReference type="ChEBI" id="CHEBI:78522"/>
        <dbReference type="ChEBI" id="CHEBI:456215"/>
        <dbReference type="EC" id="6.1.1.14"/>
    </reaction>
</comment>
<evidence type="ECO:0000256" key="2">
    <source>
        <dbReference type="ARBA" id="ARBA00008226"/>
    </source>
</evidence>
<dbReference type="InterPro" id="IPR015944">
    <property type="entry name" value="Gly-tRNA-synth_bsu"/>
</dbReference>
<dbReference type="RefSeq" id="WP_236100083.1">
    <property type="nucleotide sequence ID" value="NZ_JAKGUD010000014.1"/>
</dbReference>
<dbReference type="PRINTS" id="PR01045">
    <property type="entry name" value="TRNASYNTHGB"/>
</dbReference>
<accession>A0ABS9EQB0</accession>
<evidence type="ECO:0000256" key="5">
    <source>
        <dbReference type="ARBA" id="ARBA00022741"/>
    </source>
</evidence>
<proteinExistence type="inferred from homology"/>
<keyword evidence="3 10" id="KW-0963">Cytoplasm</keyword>
<dbReference type="PROSITE" id="PS50861">
    <property type="entry name" value="AA_TRNA_LIGASE_II_GLYAB"/>
    <property type="match status" value="1"/>
</dbReference>
<dbReference type="Pfam" id="PF02092">
    <property type="entry name" value="tRNA_synt_2f"/>
    <property type="match status" value="1"/>
</dbReference>
<comment type="subcellular location">
    <subcellularLocation>
        <location evidence="1 10">Cytoplasm</location>
    </subcellularLocation>
</comment>
<dbReference type="GO" id="GO:0004820">
    <property type="term" value="F:glycine-tRNA ligase activity"/>
    <property type="evidence" value="ECO:0007669"/>
    <property type="project" value="UniProtKB-EC"/>
</dbReference>
<keyword evidence="6 10" id="KW-0067">ATP-binding</keyword>
<dbReference type="PANTHER" id="PTHR30075:SF2">
    <property type="entry name" value="GLYCINE--TRNA LIGASE, CHLOROPLASTIC_MITOCHONDRIAL 2"/>
    <property type="match status" value="1"/>
</dbReference>
<evidence type="ECO:0000313" key="13">
    <source>
        <dbReference type="Proteomes" id="UP001200430"/>
    </source>
</evidence>
<dbReference type="InterPro" id="IPR008909">
    <property type="entry name" value="DALR_anticod-bd"/>
</dbReference>
<evidence type="ECO:0000256" key="1">
    <source>
        <dbReference type="ARBA" id="ARBA00004496"/>
    </source>
</evidence>